<dbReference type="GO" id="GO:0016020">
    <property type="term" value="C:membrane"/>
    <property type="evidence" value="ECO:0007669"/>
    <property type="project" value="InterPro"/>
</dbReference>
<dbReference type="AlphaFoldDB" id="A0A4R7AYS3"/>
<dbReference type="Pfam" id="PF00015">
    <property type="entry name" value="MCPsignal"/>
    <property type="match status" value="1"/>
</dbReference>
<dbReference type="Proteomes" id="UP000295611">
    <property type="component" value="Unassembled WGS sequence"/>
</dbReference>
<reference evidence="7 8" key="1">
    <citation type="submission" date="2019-03" db="EMBL/GenBank/DDBJ databases">
        <title>Genomic Encyclopedia of Type Strains, Phase III (KMG-III): the genomes of soil and plant-associated and newly described type strains.</title>
        <authorList>
            <person name="Whitman W."/>
        </authorList>
    </citation>
    <scope>NUCLEOTIDE SEQUENCE [LARGE SCALE GENOMIC DNA]</scope>
    <source>
        <strain evidence="7 8">CECT 8976</strain>
    </source>
</reference>
<dbReference type="SMART" id="SM00283">
    <property type="entry name" value="MA"/>
    <property type="match status" value="1"/>
</dbReference>
<feature type="transmembrane region" description="Helical" evidence="4">
    <location>
        <begin position="163"/>
        <end position="185"/>
    </location>
</feature>
<dbReference type="SMART" id="SM00304">
    <property type="entry name" value="HAMP"/>
    <property type="match status" value="1"/>
</dbReference>
<evidence type="ECO:0000256" key="2">
    <source>
        <dbReference type="ARBA" id="ARBA00029447"/>
    </source>
</evidence>
<evidence type="ECO:0000313" key="7">
    <source>
        <dbReference type="EMBL" id="TDR73249.1"/>
    </source>
</evidence>
<dbReference type="Gene3D" id="3.30.450.290">
    <property type="match status" value="1"/>
</dbReference>
<dbReference type="EMBL" id="SNZP01000014">
    <property type="protein sequence ID" value="TDR73249.1"/>
    <property type="molecule type" value="Genomic_DNA"/>
</dbReference>
<dbReference type="PANTHER" id="PTHR32089">
    <property type="entry name" value="METHYL-ACCEPTING CHEMOTAXIS PROTEIN MCPB"/>
    <property type="match status" value="1"/>
</dbReference>
<dbReference type="Gene3D" id="1.10.287.950">
    <property type="entry name" value="Methyl-accepting chemotaxis protein"/>
    <property type="match status" value="1"/>
</dbReference>
<keyword evidence="8" id="KW-1185">Reference proteome</keyword>
<keyword evidence="4" id="KW-0812">Transmembrane</keyword>
<name>A0A4R7AYS3_9NEIS</name>
<evidence type="ECO:0000259" key="6">
    <source>
        <dbReference type="PROSITE" id="PS50885"/>
    </source>
</evidence>
<evidence type="ECO:0000259" key="5">
    <source>
        <dbReference type="PROSITE" id="PS50111"/>
    </source>
</evidence>
<feature type="domain" description="Methyl-accepting transducer" evidence="5">
    <location>
        <begin position="242"/>
        <end position="478"/>
    </location>
</feature>
<dbReference type="InterPro" id="IPR004089">
    <property type="entry name" value="MCPsignal_dom"/>
</dbReference>
<protein>
    <submittedName>
        <fullName evidence="7">Methyl-accepting chemotaxis protein</fullName>
    </submittedName>
</protein>
<evidence type="ECO:0000256" key="3">
    <source>
        <dbReference type="PROSITE-ProRule" id="PRU00284"/>
    </source>
</evidence>
<dbReference type="SUPFAM" id="SSF58104">
    <property type="entry name" value="Methyl-accepting chemotaxis protein (MCP) signaling domain"/>
    <property type="match status" value="1"/>
</dbReference>
<evidence type="ECO:0000256" key="4">
    <source>
        <dbReference type="SAM" id="Phobius"/>
    </source>
</evidence>
<accession>A0A4R7AYS3</accession>
<dbReference type="InterPro" id="IPR003660">
    <property type="entry name" value="HAMP_dom"/>
</dbReference>
<comment type="caution">
    <text evidence="7">The sequence shown here is derived from an EMBL/GenBank/DDBJ whole genome shotgun (WGS) entry which is preliminary data.</text>
</comment>
<comment type="similarity">
    <text evidence="2">Belongs to the methyl-accepting chemotaxis (MCP) protein family.</text>
</comment>
<keyword evidence="1 3" id="KW-0807">Transducer</keyword>
<keyword evidence="4" id="KW-0472">Membrane</keyword>
<gene>
    <name evidence="7" type="ORF">DFP86_11410</name>
</gene>
<dbReference type="GO" id="GO:0007165">
    <property type="term" value="P:signal transduction"/>
    <property type="evidence" value="ECO:0007669"/>
    <property type="project" value="UniProtKB-KW"/>
</dbReference>
<evidence type="ECO:0000256" key="1">
    <source>
        <dbReference type="ARBA" id="ARBA00023224"/>
    </source>
</evidence>
<keyword evidence="4" id="KW-1133">Transmembrane helix</keyword>
<evidence type="ECO:0000313" key="8">
    <source>
        <dbReference type="Proteomes" id="UP000295611"/>
    </source>
</evidence>
<proteinExistence type="inferred from homology"/>
<dbReference type="PROSITE" id="PS50885">
    <property type="entry name" value="HAMP"/>
    <property type="match status" value="1"/>
</dbReference>
<dbReference type="PROSITE" id="PS50111">
    <property type="entry name" value="CHEMOTAXIS_TRANSDUC_2"/>
    <property type="match status" value="1"/>
</dbReference>
<sequence>MIAWETQVTRDIAIDQATDMAHSINEMTLAGLTGMMITGTVNQRNVFLDQIKELSAIRDLRVVRGPAVVKQFGPGAGSEAQPSDDAERQALANGQPVIRIESTPDIGEHLRVIYPALASKQYLGKNCISCHMVAEKTPLGLVSMRISLKKTADSVASFRNQCIAFAIVISLPLLLTVFLFIRRVVTRPLLSMEHRLATLAKGEGDLTQRLNDRHADEIGRTAIRFNQMLETIADLVRKVGASATAVNDAVHTLSAQTASLSDSSQQQTSQSHVAAESVITLAGHIGDIADSANLVNGRAKESLARAEEGVKSLATLQLDLNQVEQAVRVVADAESQLMASTTAITGMTQQVREIADQTNLLALNAAIEAARAGEAGRGFAVVADEVRKLAEKSAISAREIDEVTRSLGQRSETVRQTVMTSLEFLTSSHQSAERVAGVLDSANASAAEVCDGLQQIVSVTVQQLQVSNTVASNIDAIAELARENDASIQQTVGAAEELEQLAERLHALVSRFHT</sequence>
<dbReference type="CDD" id="cd06225">
    <property type="entry name" value="HAMP"/>
    <property type="match status" value="1"/>
</dbReference>
<organism evidence="7 8">
    <name type="scientific">Paludibacterium purpuratum</name>
    <dbReference type="NCBI Taxonomy" id="1144873"/>
    <lineage>
        <taxon>Bacteria</taxon>
        <taxon>Pseudomonadati</taxon>
        <taxon>Pseudomonadota</taxon>
        <taxon>Betaproteobacteria</taxon>
        <taxon>Neisseriales</taxon>
        <taxon>Chromobacteriaceae</taxon>
        <taxon>Paludibacterium</taxon>
    </lineage>
</organism>
<dbReference type="PANTHER" id="PTHR32089:SF112">
    <property type="entry name" value="LYSOZYME-LIKE PROTEIN-RELATED"/>
    <property type="match status" value="1"/>
</dbReference>
<feature type="domain" description="HAMP" evidence="6">
    <location>
        <begin position="183"/>
        <end position="237"/>
    </location>
</feature>
<dbReference type="Pfam" id="PF00672">
    <property type="entry name" value="HAMP"/>
    <property type="match status" value="1"/>
</dbReference>